<accession>A0A0F7L9W3</accession>
<dbReference type="EMBL" id="KR029599">
    <property type="protein sequence ID" value="AKH47881.1"/>
    <property type="molecule type" value="Genomic_DNA"/>
</dbReference>
<sequence length="99" mass="12219">MIMKKQLMKNKQVEVFPAFIELFREEDMLSEFYAESRKDYKDKLFDLIEKHELYHEWIDTSTFKKEGRLNVTLKILESFRVCSRETWEKRKALYETKNK</sequence>
<protein>
    <submittedName>
        <fullName evidence="1">Uncharacterized protein</fullName>
    </submittedName>
</protein>
<reference evidence="1" key="1">
    <citation type="journal article" date="2015" name="Front. Microbiol.">
        <title>Combining genomic sequencing methods to explore viral diversity and reveal potential virus-host interactions.</title>
        <authorList>
            <person name="Chow C.E."/>
            <person name="Winget D.M."/>
            <person name="White R.A.III."/>
            <person name="Hallam S.J."/>
            <person name="Suttle C.A."/>
        </authorList>
    </citation>
    <scope>NUCLEOTIDE SEQUENCE</scope>
    <source>
        <strain evidence="1">Oxic1_4</strain>
    </source>
</reference>
<proteinExistence type="predicted"/>
<name>A0A0F7L9W3_9VIRU</name>
<evidence type="ECO:0000313" key="1">
    <source>
        <dbReference type="EMBL" id="AKH47881.1"/>
    </source>
</evidence>
<organism evidence="1">
    <name type="scientific">uncultured marine virus</name>
    <dbReference type="NCBI Taxonomy" id="186617"/>
    <lineage>
        <taxon>Viruses</taxon>
        <taxon>environmental samples</taxon>
    </lineage>
</organism>
<reference evidence="1" key="2">
    <citation type="submission" date="2015-03" db="EMBL/GenBank/DDBJ databases">
        <authorList>
            <person name="Chow C.-E.T."/>
            <person name="Winget D.M."/>
            <person name="White R.A.III."/>
            <person name="Hallam S.J."/>
            <person name="Suttle C.A."/>
        </authorList>
    </citation>
    <scope>NUCLEOTIDE SEQUENCE</scope>
    <source>
        <strain evidence="1">Oxic1_4</strain>
    </source>
</reference>